<dbReference type="RefSeq" id="WP_175549129.1">
    <property type="nucleotide sequence ID" value="NZ_FQUV01000003.1"/>
</dbReference>
<protein>
    <submittedName>
        <fullName evidence="2">Uncharacterized protein</fullName>
    </submittedName>
</protein>
<dbReference type="STRING" id="1486859.SAMN05444273_103180"/>
<dbReference type="EMBL" id="FQUV01000003">
    <property type="protein sequence ID" value="SHE92959.1"/>
    <property type="molecule type" value="Genomic_DNA"/>
</dbReference>
<evidence type="ECO:0000256" key="1">
    <source>
        <dbReference type="SAM" id="SignalP"/>
    </source>
</evidence>
<reference evidence="3" key="1">
    <citation type="submission" date="2016-11" db="EMBL/GenBank/DDBJ databases">
        <authorList>
            <person name="Varghese N."/>
            <person name="Submissions S."/>
        </authorList>
    </citation>
    <scope>NUCLEOTIDE SEQUENCE [LARGE SCALE GENOMIC DNA]</scope>
    <source>
        <strain evidence="3">DSM 100566</strain>
    </source>
</reference>
<dbReference type="Proteomes" id="UP000184144">
    <property type="component" value="Unassembled WGS sequence"/>
</dbReference>
<organism evidence="2 3">
    <name type="scientific">Litoreibacter ascidiaceicola</name>
    <dbReference type="NCBI Taxonomy" id="1486859"/>
    <lineage>
        <taxon>Bacteria</taxon>
        <taxon>Pseudomonadati</taxon>
        <taxon>Pseudomonadota</taxon>
        <taxon>Alphaproteobacteria</taxon>
        <taxon>Rhodobacterales</taxon>
        <taxon>Roseobacteraceae</taxon>
        <taxon>Litoreibacter</taxon>
    </lineage>
</organism>
<feature type="chain" id="PRO_5009908296" evidence="1">
    <location>
        <begin position="22"/>
        <end position="53"/>
    </location>
</feature>
<keyword evidence="1" id="KW-0732">Signal</keyword>
<sequence>MKNVILSFGVVLGLLGGPAIADSTDQSSPTSLDTLSETQLDALVSILSGLPRQ</sequence>
<dbReference type="AlphaFoldDB" id="A0A1M4XHH2"/>
<keyword evidence="3" id="KW-1185">Reference proteome</keyword>
<feature type="signal peptide" evidence="1">
    <location>
        <begin position="1"/>
        <end position="21"/>
    </location>
</feature>
<proteinExistence type="predicted"/>
<evidence type="ECO:0000313" key="2">
    <source>
        <dbReference type="EMBL" id="SHE92959.1"/>
    </source>
</evidence>
<accession>A0A1M4XHH2</accession>
<evidence type="ECO:0000313" key="3">
    <source>
        <dbReference type="Proteomes" id="UP000184144"/>
    </source>
</evidence>
<gene>
    <name evidence="2" type="ORF">SAMN05444273_103180</name>
</gene>
<name>A0A1M4XHH2_9RHOB</name>